<comment type="function">
    <text evidence="7">Essential cell division protein.</text>
</comment>
<reference evidence="11" key="1">
    <citation type="journal article" date="2019" name="Int. J. Syst. Evol. Microbiol.">
        <title>The Global Catalogue of Microorganisms (GCM) 10K type strain sequencing project: providing services to taxonomists for standard genome sequencing and annotation.</title>
        <authorList>
            <consortium name="The Broad Institute Genomics Platform"/>
            <consortium name="The Broad Institute Genome Sequencing Center for Infectious Disease"/>
            <person name="Wu L."/>
            <person name="Ma J."/>
        </authorList>
    </citation>
    <scope>NUCLEOTIDE SEQUENCE [LARGE SCALE GENOMIC DNA]</scope>
    <source>
        <strain evidence="11">KCTC 3913</strain>
    </source>
</reference>
<feature type="compositionally biased region" description="Basic and acidic residues" evidence="9">
    <location>
        <begin position="1"/>
        <end position="14"/>
    </location>
</feature>
<feature type="transmembrane region" description="Helical" evidence="7">
    <location>
        <begin position="41"/>
        <end position="59"/>
    </location>
</feature>
<keyword evidence="1 7" id="KW-1003">Cell membrane</keyword>
<evidence type="ECO:0000256" key="5">
    <source>
        <dbReference type="ARBA" id="ARBA00023136"/>
    </source>
</evidence>
<evidence type="ECO:0000256" key="9">
    <source>
        <dbReference type="SAM" id="MobiDB-lite"/>
    </source>
</evidence>
<comment type="subcellular location">
    <subcellularLocation>
        <location evidence="7">Cell membrane</location>
        <topology evidence="7">Single-pass type II membrane protein</topology>
    </subcellularLocation>
    <text evidence="7">Localizes to the division septum where it forms a ring structure.</text>
</comment>
<keyword evidence="5 7" id="KW-0472">Membrane</keyword>
<feature type="region of interest" description="Disordered" evidence="9">
    <location>
        <begin position="1"/>
        <end position="30"/>
    </location>
</feature>
<evidence type="ECO:0000313" key="10">
    <source>
        <dbReference type="EMBL" id="MFD2682926.1"/>
    </source>
</evidence>
<evidence type="ECO:0000256" key="8">
    <source>
        <dbReference type="NCBIfam" id="TIGR02209"/>
    </source>
</evidence>
<evidence type="ECO:0000256" key="4">
    <source>
        <dbReference type="ARBA" id="ARBA00022989"/>
    </source>
</evidence>
<dbReference type="InterPro" id="IPR011922">
    <property type="entry name" value="Cell_div_FtsL"/>
</dbReference>
<evidence type="ECO:0000313" key="11">
    <source>
        <dbReference type="Proteomes" id="UP001597506"/>
    </source>
</evidence>
<dbReference type="Proteomes" id="UP001597506">
    <property type="component" value="Unassembled WGS sequence"/>
</dbReference>
<sequence>MSNLAKKYEQRVEQTTEQVMQPKTKPLREDKRSVITPGEKFLVAIFAIVFCIFAVKIVATESAVYDMNKEIQHMETTIQKQEKTNNDLALEVSELSTYERILERAKELGLNLKEQNVKVVE</sequence>
<keyword evidence="2 7" id="KW-0132">Cell division</keyword>
<comment type="similarity">
    <text evidence="7">Belongs to the FtsL family.</text>
</comment>
<dbReference type="InterPro" id="IPR007060">
    <property type="entry name" value="FtsL/DivIC"/>
</dbReference>
<accession>A0ABW5RX52</accession>
<keyword evidence="3 7" id="KW-0812">Transmembrane</keyword>
<evidence type="ECO:0000256" key="7">
    <source>
        <dbReference type="HAMAP-Rule" id="MF_00910"/>
    </source>
</evidence>
<protein>
    <recommendedName>
        <fullName evidence="7 8">Cell division protein FtsL</fullName>
    </recommendedName>
</protein>
<evidence type="ECO:0000256" key="3">
    <source>
        <dbReference type="ARBA" id="ARBA00022692"/>
    </source>
</evidence>
<dbReference type="HAMAP" id="MF_00910">
    <property type="entry name" value="FtsL"/>
    <property type="match status" value="1"/>
</dbReference>
<keyword evidence="11" id="KW-1185">Reference proteome</keyword>
<dbReference type="EMBL" id="JBHUMF010000031">
    <property type="protein sequence ID" value="MFD2682926.1"/>
    <property type="molecule type" value="Genomic_DNA"/>
</dbReference>
<keyword evidence="4 7" id="KW-1133">Transmembrane helix</keyword>
<evidence type="ECO:0000256" key="2">
    <source>
        <dbReference type="ARBA" id="ARBA00022618"/>
    </source>
</evidence>
<proteinExistence type="inferred from homology"/>
<evidence type="ECO:0000256" key="1">
    <source>
        <dbReference type="ARBA" id="ARBA00022475"/>
    </source>
</evidence>
<dbReference type="RefSeq" id="WP_071412916.1">
    <property type="nucleotide sequence ID" value="NZ_JBHUMF010000031.1"/>
</dbReference>
<dbReference type="NCBIfam" id="TIGR02209">
    <property type="entry name" value="ftsL_broad"/>
    <property type="match status" value="1"/>
</dbReference>
<gene>
    <name evidence="7 10" type="primary">ftsL</name>
    <name evidence="10" type="ORF">ACFSUL_19465</name>
</gene>
<keyword evidence="6 7" id="KW-0131">Cell cycle</keyword>
<dbReference type="Pfam" id="PF04977">
    <property type="entry name" value="DivIC"/>
    <property type="match status" value="1"/>
</dbReference>
<evidence type="ECO:0000256" key="6">
    <source>
        <dbReference type="ARBA" id="ARBA00023306"/>
    </source>
</evidence>
<organism evidence="10 11">
    <name type="scientific">Bacillus seohaeanensis</name>
    <dbReference type="NCBI Taxonomy" id="284580"/>
    <lineage>
        <taxon>Bacteria</taxon>
        <taxon>Bacillati</taxon>
        <taxon>Bacillota</taxon>
        <taxon>Bacilli</taxon>
        <taxon>Bacillales</taxon>
        <taxon>Bacillaceae</taxon>
        <taxon>Bacillus</taxon>
    </lineage>
</organism>
<name>A0ABW5RX52_9BACI</name>
<dbReference type="GO" id="GO:0051301">
    <property type="term" value="P:cell division"/>
    <property type="evidence" value="ECO:0007669"/>
    <property type="project" value="UniProtKB-KW"/>
</dbReference>
<comment type="caution">
    <text evidence="10">The sequence shown here is derived from an EMBL/GenBank/DDBJ whole genome shotgun (WGS) entry which is preliminary data.</text>
</comment>